<dbReference type="Pfam" id="PF00465">
    <property type="entry name" value="Fe-ADH"/>
    <property type="match status" value="1"/>
</dbReference>
<evidence type="ECO:0000256" key="3">
    <source>
        <dbReference type="ARBA" id="ARBA00023002"/>
    </source>
</evidence>
<dbReference type="EMBL" id="CP067089">
    <property type="protein sequence ID" value="QQO08362.1"/>
    <property type="molecule type" value="Genomic_DNA"/>
</dbReference>
<dbReference type="GO" id="GO:0046872">
    <property type="term" value="F:metal ion binding"/>
    <property type="evidence" value="ECO:0007669"/>
    <property type="project" value="InterPro"/>
</dbReference>
<keyword evidence="3" id="KW-0560">Oxidoreductase</keyword>
<feature type="domain" description="Alcohol dehydrogenase iron-type/glycerol dehydrogenase GldA" evidence="5">
    <location>
        <begin position="9"/>
        <end position="200"/>
    </location>
</feature>
<dbReference type="InterPro" id="IPR056798">
    <property type="entry name" value="ADH_Fe_C"/>
</dbReference>
<dbReference type="Gene3D" id="1.20.1090.10">
    <property type="entry name" value="Dehydroquinate synthase-like - alpha domain"/>
    <property type="match status" value="1"/>
</dbReference>
<evidence type="ECO:0000259" key="5">
    <source>
        <dbReference type="Pfam" id="PF00465"/>
    </source>
</evidence>
<name>A0A7T7XLE6_9SPIR</name>
<dbReference type="SUPFAM" id="SSF56796">
    <property type="entry name" value="Dehydroquinate synthase-like"/>
    <property type="match status" value="1"/>
</dbReference>
<dbReference type="GO" id="GO:0004022">
    <property type="term" value="F:alcohol dehydrogenase (NAD+) activity"/>
    <property type="evidence" value="ECO:0007669"/>
    <property type="project" value="TreeGrafter"/>
</dbReference>
<dbReference type="PANTHER" id="PTHR11496:SF102">
    <property type="entry name" value="ALCOHOL DEHYDROGENASE 4"/>
    <property type="match status" value="1"/>
</dbReference>
<dbReference type="PANTHER" id="PTHR11496">
    <property type="entry name" value="ALCOHOL DEHYDROGENASE"/>
    <property type="match status" value="1"/>
</dbReference>
<evidence type="ECO:0000256" key="1">
    <source>
        <dbReference type="ARBA" id="ARBA00001962"/>
    </source>
</evidence>
<dbReference type="InterPro" id="IPR039697">
    <property type="entry name" value="Alcohol_dehydrogenase_Fe"/>
</dbReference>
<dbReference type="InterPro" id="IPR001670">
    <property type="entry name" value="ADH_Fe/GldA"/>
</dbReference>
<reference evidence="7" key="1">
    <citation type="submission" date="2021-01" db="EMBL/GenBank/DDBJ databases">
        <title>Description of Breznakiella homolactica.</title>
        <authorList>
            <person name="Song Y."/>
            <person name="Brune A."/>
        </authorList>
    </citation>
    <scope>NUCLEOTIDE SEQUENCE</scope>
    <source>
        <strain evidence="7">RmG30</strain>
    </source>
</reference>
<feature type="domain" description="Fe-containing alcohol dehydrogenase-like C-terminal" evidence="6">
    <location>
        <begin position="211"/>
        <end position="316"/>
    </location>
</feature>
<dbReference type="PROSITE" id="PS00913">
    <property type="entry name" value="ADH_IRON_1"/>
    <property type="match status" value="1"/>
</dbReference>
<evidence type="ECO:0000259" key="6">
    <source>
        <dbReference type="Pfam" id="PF25137"/>
    </source>
</evidence>
<evidence type="ECO:0000256" key="2">
    <source>
        <dbReference type="ARBA" id="ARBA00007358"/>
    </source>
</evidence>
<evidence type="ECO:0000313" key="8">
    <source>
        <dbReference type="Proteomes" id="UP000595917"/>
    </source>
</evidence>
<accession>A0A7T7XLE6</accession>
<dbReference type="AlphaFoldDB" id="A0A7T7XLE6"/>
<protein>
    <submittedName>
        <fullName evidence="7">Iron-containing alcohol dehydrogenase</fullName>
    </submittedName>
</protein>
<dbReference type="Gene3D" id="3.40.50.1970">
    <property type="match status" value="1"/>
</dbReference>
<dbReference type="RefSeq" id="WP_215625668.1">
    <property type="nucleotide sequence ID" value="NZ_CP067089.2"/>
</dbReference>
<comment type="cofactor">
    <cofactor evidence="1">
        <name>Fe cation</name>
        <dbReference type="ChEBI" id="CHEBI:24875"/>
    </cofactor>
</comment>
<comment type="similarity">
    <text evidence="2">Belongs to the iron-containing alcohol dehydrogenase family.</text>
</comment>
<dbReference type="Pfam" id="PF25137">
    <property type="entry name" value="ADH_Fe_C"/>
    <property type="match status" value="1"/>
</dbReference>
<proteinExistence type="inferred from homology"/>
<organism evidence="7 8">
    <name type="scientific">Breznakiella homolactica</name>
    <dbReference type="NCBI Taxonomy" id="2798577"/>
    <lineage>
        <taxon>Bacteria</taxon>
        <taxon>Pseudomonadati</taxon>
        <taxon>Spirochaetota</taxon>
        <taxon>Spirochaetia</taxon>
        <taxon>Spirochaetales</taxon>
        <taxon>Breznakiellaceae</taxon>
        <taxon>Breznakiella</taxon>
    </lineage>
</organism>
<keyword evidence="8" id="KW-1185">Reference proteome</keyword>
<dbReference type="KEGG" id="bhc:JFL75_15695"/>
<dbReference type="Proteomes" id="UP000595917">
    <property type="component" value="Chromosome"/>
</dbReference>
<evidence type="ECO:0000256" key="4">
    <source>
        <dbReference type="ARBA" id="ARBA00023027"/>
    </source>
</evidence>
<keyword evidence="4" id="KW-0520">NAD</keyword>
<sequence length="430" mass="44840">MKFTHCGNSRLEFGPGAVSRLPEIIRENAGGAGVTAEHLVLVTGGASFDRIPQLGKFTAALREKGFKILHFRCSGEPSPEFVDTAVRDVFASWGQEMAIRNEIAVVGIGGGSALDAGKAIAAMLPAAARDIPAPSVADFLEGVGTRKPDGSTALFIACPTTAGTGSEATKNAVISRVGEEGFKKSLRHDRYLPAAAVVDPELALSCPRDITAASGLDALTQLLEAWTSPLVTPVISDLCAGAVQAFGRGYERVLQDGNDIEARADLAYAAYVSGLALANAGLGSVHALASVVGGRFPVPHGTICGRLIGAGARLNIERLARGLGSGKLSAGDRRNYEQAYAAYARAGYLLNGDSNSCFYGTGGIEFERGAGLLLERIRGFTELARLPPWTAFGFDVLEIPRLAALAAAKSNPVPLKTADYEALLREGADA</sequence>
<evidence type="ECO:0000313" key="7">
    <source>
        <dbReference type="EMBL" id="QQO08362.1"/>
    </source>
</evidence>
<dbReference type="InterPro" id="IPR018211">
    <property type="entry name" value="ADH_Fe_CS"/>
</dbReference>
<gene>
    <name evidence="7" type="ORF">JFL75_15695</name>
</gene>